<dbReference type="SUPFAM" id="SSF52777">
    <property type="entry name" value="CoA-dependent acyltransferases"/>
    <property type="match status" value="6"/>
</dbReference>
<evidence type="ECO:0000256" key="6">
    <source>
        <dbReference type="SAM" id="MobiDB-lite"/>
    </source>
</evidence>
<dbReference type="Gene3D" id="1.10.1200.10">
    <property type="entry name" value="ACP-like"/>
    <property type="match status" value="3"/>
</dbReference>
<evidence type="ECO:0000256" key="4">
    <source>
        <dbReference type="ARBA" id="ARBA00022737"/>
    </source>
</evidence>
<keyword evidence="5" id="KW-0045">Antibiotic biosynthesis</keyword>
<dbReference type="EMBL" id="NSDM01000010">
    <property type="protein sequence ID" value="MDQ2586794.1"/>
    <property type="molecule type" value="Genomic_DNA"/>
</dbReference>
<evidence type="ECO:0000313" key="8">
    <source>
        <dbReference type="EMBL" id="MDQ2586794.1"/>
    </source>
</evidence>
<evidence type="ECO:0000313" key="9">
    <source>
        <dbReference type="Proteomes" id="UP001225605"/>
    </source>
</evidence>
<dbReference type="PROSITE" id="PS50075">
    <property type="entry name" value="CARRIER"/>
    <property type="match status" value="2"/>
</dbReference>
<dbReference type="Gene3D" id="3.40.50.980">
    <property type="match status" value="2"/>
</dbReference>
<dbReference type="InterPro" id="IPR020806">
    <property type="entry name" value="PKS_PP-bd"/>
</dbReference>
<evidence type="ECO:0000256" key="5">
    <source>
        <dbReference type="ARBA" id="ARBA00023194"/>
    </source>
</evidence>
<dbReference type="InterPro" id="IPR020845">
    <property type="entry name" value="AMP-binding_CS"/>
</dbReference>
<dbReference type="RefSeq" id="WP_306748113.1">
    <property type="nucleotide sequence ID" value="NZ_NSDM01000010.1"/>
</dbReference>
<dbReference type="PANTHER" id="PTHR45527:SF1">
    <property type="entry name" value="FATTY ACID SYNTHASE"/>
    <property type="match status" value="1"/>
</dbReference>
<dbReference type="CDD" id="cd19531">
    <property type="entry name" value="LCL_NRPS-like"/>
    <property type="match status" value="1"/>
</dbReference>
<feature type="domain" description="Carrier" evidence="7">
    <location>
        <begin position="2469"/>
        <end position="2544"/>
    </location>
</feature>
<feature type="region of interest" description="Disordered" evidence="6">
    <location>
        <begin position="1585"/>
        <end position="1613"/>
    </location>
</feature>
<protein>
    <submittedName>
        <fullName evidence="8">Non-ribosomal peptide synthetase</fullName>
    </submittedName>
</protein>
<accession>A0ABU0X3T9</accession>
<dbReference type="CDD" id="cd05930">
    <property type="entry name" value="A_NRPS"/>
    <property type="match status" value="1"/>
</dbReference>
<dbReference type="Gene3D" id="3.30.559.10">
    <property type="entry name" value="Chloramphenicol acetyltransferase-like domain"/>
    <property type="match status" value="3"/>
</dbReference>
<evidence type="ECO:0000256" key="3">
    <source>
        <dbReference type="ARBA" id="ARBA00022553"/>
    </source>
</evidence>
<dbReference type="InterPro" id="IPR001242">
    <property type="entry name" value="Condensation_dom"/>
</dbReference>
<dbReference type="InterPro" id="IPR045851">
    <property type="entry name" value="AMP-bd_C_sf"/>
</dbReference>
<dbReference type="NCBIfam" id="TIGR01733">
    <property type="entry name" value="AA-adenyl-dom"/>
    <property type="match status" value="2"/>
</dbReference>
<organism evidence="8 9">
    <name type="scientific">Saccharothrix yanglingensis</name>
    <dbReference type="NCBI Taxonomy" id="659496"/>
    <lineage>
        <taxon>Bacteria</taxon>
        <taxon>Bacillati</taxon>
        <taxon>Actinomycetota</taxon>
        <taxon>Actinomycetes</taxon>
        <taxon>Pseudonocardiales</taxon>
        <taxon>Pseudonocardiaceae</taxon>
        <taxon>Saccharothrix</taxon>
    </lineage>
</organism>
<comment type="cofactor">
    <cofactor evidence="1">
        <name>pantetheine 4'-phosphate</name>
        <dbReference type="ChEBI" id="CHEBI:47942"/>
    </cofactor>
</comment>
<dbReference type="PROSITE" id="PS00012">
    <property type="entry name" value="PHOSPHOPANTETHEINE"/>
    <property type="match status" value="3"/>
</dbReference>
<dbReference type="InterPro" id="IPR023213">
    <property type="entry name" value="CAT-like_dom_sf"/>
</dbReference>
<comment type="caution">
    <text evidence="8">The sequence shown here is derived from an EMBL/GenBank/DDBJ whole genome shotgun (WGS) entry which is preliminary data.</text>
</comment>
<keyword evidence="2" id="KW-0596">Phosphopantetheine</keyword>
<dbReference type="Proteomes" id="UP001225605">
    <property type="component" value="Unassembled WGS sequence"/>
</dbReference>
<keyword evidence="9" id="KW-1185">Reference proteome</keyword>
<dbReference type="PANTHER" id="PTHR45527">
    <property type="entry name" value="NONRIBOSOMAL PEPTIDE SYNTHETASE"/>
    <property type="match status" value="1"/>
</dbReference>
<dbReference type="PROSITE" id="PS00455">
    <property type="entry name" value="AMP_BINDING"/>
    <property type="match status" value="1"/>
</dbReference>
<dbReference type="SMART" id="SM00823">
    <property type="entry name" value="PKS_PP"/>
    <property type="match status" value="3"/>
</dbReference>
<proteinExistence type="predicted"/>
<dbReference type="InterPro" id="IPR042099">
    <property type="entry name" value="ANL_N_sf"/>
</dbReference>
<dbReference type="InterPro" id="IPR006162">
    <property type="entry name" value="Ppantetheine_attach_site"/>
</dbReference>
<dbReference type="NCBIfam" id="TIGR01720">
    <property type="entry name" value="NRPS-para261"/>
    <property type="match status" value="1"/>
</dbReference>
<feature type="domain" description="Carrier" evidence="7">
    <location>
        <begin position="1516"/>
        <end position="1590"/>
    </location>
</feature>
<sequence>MAVEHVVAGSVHDLFAERVRADPDLTAVVCGRHAPTFRELAERVDLVAGGLRARGVRPEEPVGLFLERGVDAVAGVLAILRAGGAVLPLTTDLPDARLAELLADAGAAVVLTRRRLAHRLPPARTRAARVVLVEDDHPPHPAPPPRVTPDHLAYVLHTSGSTGRPHGVLATHRGLLALHAHHARGLFASPTRLKVAHTAGLGFDAMWLPLLWMLAGHELHVVDDDTLADPRALVAHLVAAGVDVVDETPSRLRELLRAGLLDGPVRPGTVVTGGEPVDPDLCASLVAAGVEAHNAYGTTEVAVESLLCPVTDVDRAVLGRPVAGARAHVLDADLRPADEGELYLAGPGVARGYLGRPGLTAASFVADPHGPPGGRMYRTGDLVRRRPDGLLDHLGRVGGHVKVRGVRVDPREVETTLLRHPDVTAAAVVPRGTGLVAYVVADCPPGALRSFVADLLPAQAVPSAVVPLEALPLTANGKVDRRALPGPRPAGPVVAPRTPDEERVAAVWRDVLGVERVGVLDDFVALGGDSVLAMRVAAGLGGDLSARRVFALGTVEALAAHLSGTHAGPGAPEAPRAAAAPLSFAQERLWFLDEFAPGGAEYTTTSGFRLRGRLDRHALGAALSALVARHEQLRTTFHTVDGRGTQVVGPPHPVEPEQVDEAGLADFVDRPFDLRAGPLLRAALVAVAEDEHLLVLCVHHIVTDGWSTGVLAEELGRCYSASVRGAAPDLPPLPLRYTDFAARQRARLTGAVLDAQLAHWERRLVGMAVLDLPTDRPRPAVRTTAGATHHRTVPPAAAAALADLGRSRGATLFTTLVAVTQAFLARTTGQRDVAVGTVTSGRDHPDLAGLVGFFVNTVVLRSRVDPARTFVDFLDEVRATVRDALDHDEVPFHRLVELLQPERDAGRSPLVQVVVALHNTPSGSPAMAGLEVSAFDPPRRSAVFDLALEFTRDDDGLHLAAEYRTDLFDEATTARHVDHLLVLLAGVAADPHRPLSRLPLLAADERRRVLHDWPPGAPSPDRTVTGRFAERVARRPDAVAVTCDGASLTYRELDAAANRLAHDLLARGVRPEDRVGLCAPRGLPAVVALLGVLKAGAAFVPLDPGYPPSRLADMIADSGTSLVLVPADLRDRLPAGTATADPTTAAPGPAHAPPVVVAPRTAAYVMFTSGSTGRPKGVLVEHRSVARLAEGDPFPIGPDDVVAQCSTLSFDASTFEIWAALLSGARLAVCSRTLLSPDDLRGFTAEHGVTVLWLTAGLFHEIAAADPGAFTGLRQLGCGGDVISPEHCAAVRRHVPDLRIVNGYGPTEGTTFAAAHVVPPSVPPDAPLPIGRPITGTRCYVLDDDLAPVPVGTPGQLHIGGTGLARGYLGHPGLTARRFVPDPFGRGTRLYRTGDLARWTADGVLEFLGRSDDQVKIRGFRVEPGEVEAALRRHPAVTEAVVVPHEHVPGHKQLVAYVVAGATADELRAFLSSTLPAHLVPGAFVLLAALPLAVSGKVDRRALPPPRPRSTRAHVPPTGPHEEVLARVWAEVLGVERVGADDNFFALGGDSILSIQVVSRARELGVRVTPRDVFLHQTLAGVAAHATTGHDSPGQDSPASREPATGPVPPTPVQRWFLTTSAAPGHFAQWVVVDLDPDVDVAALRAAVEALPAHHDVLRARFERVDGQWRQHVPEEDPREVFTTSTEPAERCVAGLRTPLAGGPLFRAVLTATGLVLLAHHLVVDGVSWRVLLEDLDTGYEQAKAGRAVDLGAKTTSFRQWALRLREHAEAGGFADHLAHWARAVTADAGEDGPELPEHVVTARLPAPDTAALLRGASAAYRAGAEDVVVAAVGRVLSRWSGLDRVPLELEGHGREELFAGMDLSRTVGWFTTLFPFTADLTGADGWGAVVKAVKEQLRVAHRHGLAHGALRWLTTTHPATHRPLARVNYLGRFDTAFARVRGGIRLAKPPTTAPRLDVTAAVTADGGLEFDWVHAPDAHATPVVARLAEEVVGALREIAAHCAGPGAGGATPSDFPLARLDQAELDRIAGDGHPVEDVYPLTPAQGGMLFHSLSRPGAYVEQLHLTVRDTDPADLERAWRRVVDAVPALRTTLVWEGLREPVQVVRRSVDVPITHHDWRGAADEERWRRLLARDRATGLDPAAESLSRVALVRTGEREVRVLWTFHHVLLDGWSAFQVLAEVLGAPRARRPFRDHVARVLERAPAEEHWRAALAGFRGATALPFDRPPDGAHLSCSSAACDVALPADASARVRAFARRNRLTLGTVVQGAWALLLARHGGTRDVCFGLVVSGRTPDLPGADTVIGMMINTVPVRLRVDTADVPGWLARAQAAGRPAEHSALTDVRRWAGLPAGTRLFDSVVVVENYPLDHDVARVEVEAVENTNYPLHLVVRDAEPLSVRLGYDPDLFDPGTAVGLADEFAALLVGLAGVVDPVDLPGTADPPVDDAPVPPAPVQPAPVRAAPAEFAPPATPGERAVAEVLADVLAVDRVGRADDFFALGGDSVLAIRVAARLAQVFGHSVAPRALFDHPTVGGLAAALGHTAAEDAGARDYQL</sequence>
<reference evidence="8 9" key="1">
    <citation type="submission" date="2017-06" db="EMBL/GenBank/DDBJ databases">
        <title>Cultured bacterium strain Saccharothrix yanglingensis Hhs.015.</title>
        <authorList>
            <person name="Xia Y."/>
        </authorList>
    </citation>
    <scope>NUCLEOTIDE SEQUENCE [LARGE SCALE GENOMIC DNA]</scope>
    <source>
        <strain evidence="8 9">Hhs.015</strain>
    </source>
</reference>
<dbReference type="Gene3D" id="3.30.300.30">
    <property type="match status" value="2"/>
</dbReference>
<keyword evidence="4" id="KW-0677">Repeat</keyword>
<dbReference type="InterPro" id="IPR010071">
    <property type="entry name" value="AA_adenyl_dom"/>
</dbReference>
<dbReference type="SUPFAM" id="SSF47336">
    <property type="entry name" value="ACP-like"/>
    <property type="match status" value="3"/>
</dbReference>
<dbReference type="InterPro" id="IPR009081">
    <property type="entry name" value="PP-bd_ACP"/>
</dbReference>
<dbReference type="Pfam" id="PF00668">
    <property type="entry name" value="Condensation"/>
    <property type="match status" value="3"/>
</dbReference>
<dbReference type="Pfam" id="PF13193">
    <property type="entry name" value="AMP-binding_C"/>
    <property type="match status" value="2"/>
</dbReference>
<dbReference type="Gene3D" id="3.40.50.12780">
    <property type="entry name" value="N-terminal domain of ligase-like"/>
    <property type="match status" value="1"/>
</dbReference>
<keyword evidence="3" id="KW-0597">Phosphoprotein</keyword>
<evidence type="ECO:0000256" key="2">
    <source>
        <dbReference type="ARBA" id="ARBA00022450"/>
    </source>
</evidence>
<dbReference type="InterPro" id="IPR010060">
    <property type="entry name" value="NRPS_synth"/>
</dbReference>
<dbReference type="Gene3D" id="2.30.38.10">
    <property type="entry name" value="Luciferase, Domain 3"/>
    <property type="match status" value="1"/>
</dbReference>
<evidence type="ECO:0000259" key="7">
    <source>
        <dbReference type="PROSITE" id="PS50075"/>
    </source>
</evidence>
<dbReference type="InterPro" id="IPR000873">
    <property type="entry name" value="AMP-dep_synth/lig_dom"/>
</dbReference>
<evidence type="ECO:0000256" key="1">
    <source>
        <dbReference type="ARBA" id="ARBA00001957"/>
    </source>
</evidence>
<dbReference type="Pfam" id="PF00501">
    <property type="entry name" value="AMP-binding"/>
    <property type="match status" value="2"/>
</dbReference>
<dbReference type="Pfam" id="PF00550">
    <property type="entry name" value="PP-binding"/>
    <property type="match status" value="3"/>
</dbReference>
<dbReference type="SUPFAM" id="SSF56801">
    <property type="entry name" value="Acetyl-CoA synthetase-like"/>
    <property type="match status" value="2"/>
</dbReference>
<dbReference type="Gene3D" id="3.30.559.30">
    <property type="entry name" value="Nonribosomal peptide synthetase, condensation domain"/>
    <property type="match status" value="3"/>
</dbReference>
<dbReference type="InterPro" id="IPR036736">
    <property type="entry name" value="ACP-like_sf"/>
</dbReference>
<dbReference type="CDD" id="cd12117">
    <property type="entry name" value="A_NRPS_Srf_like"/>
    <property type="match status" value="1"/>
</dbReference>
<name>A0ABU0X3T9_9PSEU</name>
<gene>
    <name evidence="8" type="ORF">CKY47_22940</name>
</gene>
<dbReference type="InterPro" id="IPR025110">
    <property type="entry name" value="AMP-bd_C"/>
</dbReference>